<feature type="compositionally biased region" description="Gly residues" evidence="1">
    <location>
        <begin position="30"/>
        <end position="44"/>
    </location>
</feature>
<proteinExistence type="predicted"/>
<sequence length="77" mass="8085">MGSQGRVEQALGKRVRRVSSERHGLSERTFGGGERSGPGAGGAGAYPRVPPHRRDDRESCSGLQMAPAPSEGTAGYF</sequence>
<accession>A0A9Q1IT93</accession>
<dbReference type="EMBL" id="JAINUF010000008">
    <property type="protein sequence ID" value="KAJ8352540.1"/>
    <property type="molecule type" value="Genomic_DNA"/>
</dbReference>
<evidence type="ECO:0000313" key="2">
    <source>
        <dbReference type="EMBL" id="KAJ8352540.1"/>
    </source>
</evidence>
<reference evidence="2" key="1">
    <citation type="journal article" date="2023" name="Science">
        <title>Genome structures resolve the early diversification of teleost fishes.</title>
        <authorList>
            <person name="Parey E."/>
            <person name="Louis A."/>
            <person name="Montfort J."/>
            <person name="Bouchez O."/>
            <person name="Roques C."/>
            <person name="Iampietro C."/>
            <person name="Lluch J."/>
            <person name="Castinel A."/>
            <person name="Donnadieu C."/>
            <person name="Desvignes T."/>
            <person name="Floi Bucao C."/>
            <person name="Jouanno E."/>
            <person name="Wen M."/>
            <person name="Mejri S."/>
            <person name="Dirks R."/>
            <person name="Jansen H."/>
            <person name="Henkel C."/>
            <person name="Chen W.J."/>
            <person name="Zahm M."/>
            <person name="Cabau C."/>
            <person name="Klopp C."/>
            <person name="Thompson A.W."/>
            <person name="Robinson-Rechavi M."/>
            <person name="Braasch I."/>
            <person name="Lecointre G."/>
            <person name="Bobe J."/>
            <person name="Postlethwait J.H."/>
            <person name="Berthelot C."/>
            <person name="Roest Crollius H."/>
            <person name="Guiguen Y."/>
        </authorList>
    </citation>
    <scope>NUCLEOTIDE SEQUENCE</scope>
    <source>
        <strain evidence="2">WJC10195</strain>
    </source>
</reference>
<dbReference type="Proteomes" id="UP001152622">
    <property type="component" value="Chromosome 8"/>
</dbReference>
<name>A0A9Q1IT93_SYNKA</name>
<evidence type="ECO:0000313" key="3">
    <source>
        <dbReference type="Proteomes" id="UP001152622"/>
    </source>
</evidence>
<keyword evidence="3" id="KW-1185">Reference proteome</keyword>
<comment type="caution">
    <text evidence="2">The sequence shown here is derived from an EMBL/GenBank/DDBJ whole genome shotgun (WGS) entry which is preliminary data.</text>
</comment>
<feature type="region of interest" description="Disordered" evidence="1">
    <location>
        <begin position="1"/>
        <end position="77"/>
    </location>
</feature>
<evidence type="ECO:0000256" key="1">
    <source>
        <dbReference type="SAM" id="MobiDB-lite"/>
    </source>
</evidence>
<gene>
    <name evidence="2" type="ORF">SKAU_G00240160</name>
</gene>
<organism evidence="2 3">
    <name type="scientific">Synaphobranchus kaupii</name>
    <name type="common">Kaup's arrowtooth eel</name>
    <dbReference type="NCBI Taxonomy" id="118154"/>
    <lineage>
        <taxon>Eukaryota</taxon>
        <taxon>Metazoa</taxon>
        <taxon>Chordata</taxon>
        <taxon>Craniata</taxon>
        <taxon>Vertebrata</taxon>
        <taxon>Euteleostomi</taxon>
        <taxon>Actinopterygii</taxon>
        <taxon>Neopterygii</taxon>
        <taxon>Teleostei</taxon>
        <taxon>Anguilliformes</taxon>
        <taxon>Synaphobranchidae</taxon>
        <taxon>Synaphobranchus</taxon>
    </lineage>
</organism>
<dbReference type="AlphaFoldDB" id="A0A9Q1IT93"/>
<protein>
    <submittedName>
        <fullName evidence="2">Uncharacterized protein</fullName>
    </submittedName>
</protein>